<dbReference type="InterPro" id="IPR011990">
    <property type="entry name" value="TPR-like_helical_dom_sf"/>
</dbReference>
<dbReference type="Gene3D" id="1.25.40.10">
    <property type="entry name" value="Tetratricopeptide repeat domain"/>
    <property type="match status" value="1"/>
</dbReference>
<reference evidence="1 2" key="1">
    <citation type="submission" date="2018-07" db="EMBL/GenBank/DDBJ databases">
        <title>Draft genome of the type strain Streptomyces armeniacus ATCC 15676.</title>
        <authorList>
            <person name="Labana P."/>
            <person name="Gosse J.T."/>
            <person name="Boddy C.N."/>
        </authorList>
    </citation>
    <scope>NUCLEOTIDE SEQUENCE [LARGE SCALE GENOMIC DNA]</scope>
    <source>
        <strain evidence="1 2">ATCC 15676</strain>
    </source>
</reference>
<dbReference type="KEGG" id="sarm:DVA86_24320"/>
<dbReference type="AlphaFoldDB" id="A0A345XUI5"/>
<evidence type="ECO:0000313" key="2">
    <source>
        <dbReference type="Proteomes" id="UP000254425"/>
    </source>
</evidence>
<keyword evidence="2" id="KW-1185">Reference proteome</keyword>
<gene>
    <name evidence="1" type="ORF">DVA86_24320</name>
</gene>
<organism evidence="1 2">
    <name type="scientific">Streptomyces armeniacus</name>
    <dbReference type="NCBI Taxonomy" id="83291"/>
    <lineage>
        <taxon>Bacteria</taxon>
        <taxon>Bacillati</taxon>
        <taxon>Actinomycetota</taxon>
        <taxon>Actinomycetes</taxon>
        <taxon>Kitasatosporales</taxon>
        <taxon>Streptomycetaceae</taxon>
        <taxon>Streptomyces</taxon>
    </lineage>
</organism>
<dbReference type="Proteomes" id="UP000254425">
    <property type="component" value="Chromosome"/>
</dbReference>
<accession>A0A345XUI5</accession>
<protein>
    <recommendedName>
        <fullName evidence="3">Tetratricopeptide repeat protein</fullName>
    </recommendedName>
</protein>
<dbReference type="SUPFAM" id="SSF48452">
    <property type="entry name" value="TPR-like"/>
    <property type="match status" value="1"/>
</dbReference>
<evidence type="ECO:0008006" key="3">
    <source>
        <dbReference type="Google" id="ProtNLM"/>
    </source>
</evidence>
<dbReference type="EMBL" id="CP031320">
    <property type="protein sequence ID" value="AXK35301.1"/>
    <property type="molecule type" value="Genomic_DNA"/>
</dbReference>
<sequence>MGTLWTRSRDPMTACAETCADYLAALDGPPDAGRLRLAASLGALLGTRGFDALLHAGAAALDAAEPGGGAPGASGESEARLALRLADTALEIRRKSKGAWRLRARALETLERPSEAIEAYERYLELSEGGPAAYEVALHLATLKERRACLAQALEPGADGGGTDGCPYARAFAEAVHGERPEAETRRAFTAHVGARMRERGAADPDVRRLTALYATYCRLAAQPRITDPLLGDCEPLGIGELRGLVEGRRVCLVSNAGELATGPDARGAEIDAYDLVVRCDAYRAGTPGGGARTDVHAVSPAPSARRAQLRHARWYEPVRARIVFAESGDDWQRAVRELVPGAQRYAGDVALRRPLADPALIGEGGWGGRPSTAFTVLRLLDFLDVSSAIDLFGYELPGQLRREEREWVTAHAKGSGEIRMSLR</sequence>
<dbReference type="RefSeq" id="WP_208881389.1">
    <property type="nucleotide sequence ID" value="NZ_CP031320.1"/>
</dbReference>
<evidence type="ECO:0000313" key="1">
    <source>
        <dbReference type="EMBL" id="AXK35301.1"/>
    </source>
</evidence>
<proteinExistence type="predicted"/>
<name>A0A345XUI5_9ACTN</name>